<dbReference type="InParanoid" id="F8A8W5"/>
<dbReference type="OrthoDB" id="5495824at2"/>
<evidence type="ECO:0000313" key="3">
    <source>
        <dbReference type="EMBL" id="AEH44012.1"/>
    </source>
</evidence>
<dbReference type="PANTHER" id="PTHR21621">
    <property type="entry name" value="RIBOSOMAL PROTEIN S6 MODIFICATION PROTEIN"/>
    <property type="match status" value="1"/>
</dbReference>
<keyword evidence="4" id="KW-1185">Reference proteome</keyword>
<dbReference type="InterPro" id="IPR013815">
    <property type="entry name" value="ATP_grasp_subdomain_1"/>
</dbReference>
<reference evidence="4" key="1">
    <citation type="submission" date="2011-04" db="EMBL/GenBank/DDBJ databases">
        <title>The complete genome of Thermodesulfatator indicus DSM 15286.</title>
        <authorList>
            <person name="Lucas S."/>
            <person name="Copeland A."/>
            <person name="Lapidus A."/>
            <person name="Bruce D."/>
            <person name="Goodwin L."/>
            <person name="Pitluck S."/>
            <person name="Peters L."/>
            <person name="Kyrpides N."/>
            <person name="Mavromatis K."/>
            <person name="Pagani I."/>
            <person name="Ivanova N."/>
            <person name="Saunders L."/>
            <person name="Detter J.C."/>
            <person name="Tapia R."/>
            <person name="Han C."/>
            <person name="Land M."/>
            <person name="Hauser L."/>
            <person name="Markowitz V."/>
            <person name="Cheng J.-F."/>
            <person name="Hugenholtz P."/>
            <person name="Woyke T."/>
            <person name="Wu D."/>
            <person name="Spring S."/>
            <person name="Schroeder M."/>
            <person name="Brambilla E."/>
            <person name="Klenk H.-P."/>
            <person name="Eisen J.A."/>
        </authorList>
    </citation>
    <scope>NUCLEOTIDE SEQUENCE [LARGE SCALE GENOMIC DNA]</scope>
    <source>
        <strain evidence="4">DSM 15286 / JCM 11887 / CIR29812</strain>
    </source>
</reference>
<dbReference type="Proteomes" id="UP000006793">
    <property type="component" value="Chromosome"/>
</dbReference>
<dbReference type="EMBL" id="CP002683">
    <property type="protein sequence ID" value="AEH44012.1"/>
    <property type="molecule type" value="Genomic_DNA"/>
</dbReference>
<dbReference type="GO" id="GO:0009432">
    <property type="term" value="P:SOS response"/>
    <property type="evidence" value="ECO:0007669"/>
    <property type="project" value="TreeGrafter"/>
</dbReference>
<keyword evidence="1" id="KW-0547">Nucleotide-binding</keyword>
<accession>F8A8W5</accession>
<dbReference type="PROSITE" id="PS50975">
    <property type="entry name" value="ATP_GRASP"/>
    <property type="match status" value="1"/>
</dbReference>
<organism evidence="3 4">
    <name type="scientific">Thermodesulfatator indicus (strain DSM 15286 / JCM 11887 / CIR29812)</name>
    <dbReference type="NCBI Taxonomy" id="667014"/>
    <lineage>
        <taxon>Bacteria</taxon>
        <taxon>Pseudomonadati</taxon>
        <taxon>Thermodesulfobacteriota</taxon>
        <taxon>Thermodesulfobacteria</taxon>
        <taxon>Thermodesulfobacteriales</taxon>
        <taxon>Thermodesulfatatoraceae</taxon>
        <taxon>Thermodesulfatator</taxon>
    </lineage>
</organism>
<protein>
    <submittedName>
        <fullName evidence="3">RimK domain protein ATP-grasp</fullName>
    </submittedName>
</protein>
<dbReference type="AlphaFoldDB" id="F8A8W5"/>
<proteinExistence type="predicted"/>
<dbReference type="eggNOG" id="COG0189">
    <property type="taxonomic scope" value="Bacteria"/>
</dbReference>
<dbReference type="InterPro" id="IPR011761">
    <property type="entry name" value="ATP-grasp"/>
</dbReference>
<dbReference type="RefSeq" id="WP_013906759.1">
    <property type="nucleotide sequence ID" value="NC_015681.1"/>
</dbReference>
<keyword evidence="1" id="KW-0067">ATP-binding</keyword>
<dbReference type="GO" id="GO:0046872">
    <property type="term" value="F:metal ion binding"/>
    <property type="evidence" value="ECO:0007669"/>
    <property type="project" value="InterPro"/>
</dbReference>
<gene>
    <name evidence="3" type="ordered locus">Thein_0127</name>
</gene>
<dbReference type="PANTHER" id="PTHR21621:SF0">
    <property type="entry name" value="BETA-CITRYLGLUTAMATE SYNTHASE B-RELATED"/>
    <property type="match status" value="1"/>
</dbReference>
<evidence type="ECO:0000256" key="1">
    <source>
        <dbReference type="PROSITE-ProRule" id="PRU00409"/>
    </source>
</evidence>
<name>F8A8W5_THEID</name>
<dbReference type="Pfam" id="PF08443">
    <property type="entry name" value="RimK"/>
    <property type="match status" value="1"/>
</dbReference>
<dbReference type="GO" id="GO:0005737">
    <property type="term" value="C:cytoplasm"/>
    <property type="evidence" value="ECO:0007669"/>
    <property type="project" value="TreeGrafter"/>
</dbReference>
<evidence type="ECO:0000313" key="4">
    <source>
        <dbReference type="Proteomes" id="UP000006793"/>
    </source>
</evidence>
<feature type="domain" description="ATP-grasp" evidence="2">
    <location>
        <begin position="86"/>
        <end position="277"/>
    </location>
</feature>
<dbReference type="SUPFAM" id="SSF56059">
    <property type="entry name" value="Glutathione synthetase ATP-binding domain-like"/>
    <property type="match status" value="1"/>
</dbReference>
<dbReference type="GO" id="GO:0018169">
    <property type="term" value="F:ribosomal S6-glutamic acid ligase activity"/>
    <property type="evidence" value="ECO:0007669"/>
    <property type="project" value="TreeGrafter"/>
</dbReference>
<dbReference type="PaxDb" id="667014-Thein_0127"/>
<dbReference type="Gene3D" id="3.30.1490.20">
    <property type="entry name" value="ATP-grasp fold, A domain"/>
    <property type="match status" value="1"/>
</dbReference>
<reference evidence="3 4" key="2">
    <citation type="journal article" date="2012" name="Stand. Genomic Sci.">
        <title>Complete genome sequence of the thermophilic sulfate-reducing ocean bacterium Thermodesulfatator indicus type strain (CIR29812(T)).</title>
        <authorList>
            <person name="Anderson I."/>
            <person name="Saunders E."/>
            <person name="Lapidus A."/>
            <person name="Nolan M."/>
            <person name="Lucas S."/>
            <person name="Tice H."/>
            <person name="Del Rio T.G."/>
            <person name="Cheng J.F."/>
            <person name="Han C."/>
            <person name="Tapia R."/>
            <person name="Goodwin L.A."/>
            <person name="Pitluck S."/>
            <person name="Liolios K."/>
            <person name="Mavromatis K."/>
            <person name="Pagani I."/>
            <person name="Ivanova N."/>
            <person name="Mikhailova N."/>
            <person name="Pati A."/>
            <person name="Chen A."/>
            <person name="Palaniappan K."/>
            <person name="Land M."/>
            <person name="Hauser L."/>
            <person name="Jeffries C.D."/>
            <person name="Chang Y.J."/>
            <person name="Brambilla E.M."/>
            <person name="Rohde M."/>
            <person name="Spring S."/>
            <person name="Goker M."/>
            <person name="Detter J.C."/>
            <person name="Woyke T."/>
            <person name="Bristow J."/>
            <person name="Eisen J.A."/>
            <person name="Markowitz V."/>
            <person name="Hugenholtz P."/>
            <person name="Kyrpides N.C."/>
            <person name="Klenk H.P."/>
        </authorList>
    </citation>
    <scope>NUCLEOTIDE SEQUENCE [LARGE SCALE GENOMIC DNA]</scope>
    <source>
        <strain evidence="4">DSM 15286 / JCM 11887 / CIR29812</strain>
    </source>
</reference>
<sequence length="278" mass="31960">MADELNISTHPSGPIISFHPLVKADYNFWAFSAINDELLSYLYRANIVIWPQVFPSQLYFYACQKGLRSFPNYDIRFKFPGKSGQMLLFKALDLPYPNTIFFPKIAALGSHPNAIKVKIFSYPFVLKTDDEHEGQGVFLIENESAWQRALARIKQREREGKFGFLMQEFLPVPYDLRVVVIGREFFPFWRALGPNFKANLAQGGKAIPCPDKTLEKKALELTKTLCFKTDINLAAIDFLIHPEDSLLLNEINFVFGRRLLGKSFNKLFFKAIKDFIDS</sequence>
<dbReference type="KEGG" id="tid:Thein_0127"/>
<dbReference type="Gene3D" id="3.30.470.20">
    <property type="entry name" value="ATP-grasp fold, B domain"/>
    <property type="match status" value="1"/>
</dbReference>
<dbReference type="GO" id="GO:0005524">
    <property type="term" value="F:ATP binding"/>
    <property type="evidence" value="ECO:0007669"/>
    <property type="project" value="UniProtKB-UniRule"/>
</dbReference>
<dbReference type="STRING" id="667014.Thein_0127"/>
<evidence type="ECO:0000259" key="2">
    <source>
        <dbReference type="PROSITE" id="PS50975"/>
    </source>
</evidence>
<dbReference type="HOGENOM" id="CLU_1007318_0_0_0"/>
<dbReference type="InterPro" id="IPR013651">
    <property type="entry name" value="ATP-grasp_RimK-type"/>
</dbReference>